<organism evidence="4 5">
    <name type="scientific">Phytohabitans houttuyneae</name>
    <dbReference type="NCBI Taxonomy" id="1076126"/>
    <lineage>
        <taxon>Bacteria</taxon>
        <taxon>Bacillati</taxon>
        <taxon>Actinomycetota</taxon>
        <taxon>Actinomycetes</taxon>
        <taxon>Micromonosporales</taxon>
        <taxon>Micromonosporaceae</taxon>
    </lineage>
</organism>
<dbReference type="SUPFAM" id="SSF56574">
    <property type="entry name" value="Serpins"/>
    <property type="match status" value="1"/>
</dbReference>
<reference evidence="4 5" key="1">
    <citation type="submission" date="2020-03" db="EMBL/GenBank/DDBJ databases">
        <title>Whole genome shotgun sequence of Phytohabitans houttuyneae NBRC 108639.</title>
        <authorList>
            <person name="Komaki H."/>
            <person name="Tamura T."/>
        </authorList>
    </citation>
    <scope>NUCLEOTIDE SEQUENCE [LARGE SCALE GENOMIC DNA]</scope>
    <source>
        <strain evidence="4 5">NBRC 108639</strain>
    </source>
</reference>
<dbReference type="GO" id="GO:0005615">
    <property type="term" value="C:extracellular space"/>
    <property type="evidence" value="ECO:0007669"/>
    <property type="project" value="InterPro"/>
</dbReference>
<evidence type="ECO:0000313" key="4">
    <source>
        <dbReference type="EMBL" id="GFJ84495.1"/>
    </source>
</evidence>
<feature type="signal peptide" evidence="2">
    <location>
        <begin position="1"/>
        <end position="31"/>
    </location>
</feature>
<dbReference type="AlphaFoldDB" id="A0A6V8KV91"/>
<comment type="caution">
    <text evidence="4">The sequence shown here is derived from an EMBL/GenBank/DDBJ whole genome shotgun (WGS) entry which is preliminary data.</text>
</comment>
<accession>A0A6V8KV91</accession>
<dbReference type="InterPro" id="IPR036186">
    <property type="entry name" value="Serpin_sf"/>
</dbReference>
<evidence type="ECO:0000313" key="5">
    <source>
        <dbReference type="Proteomes" id="UP000482800"/>
    </source>
</evidence>
<dbReference type="InterPro" id="IPR000215">
    <property type="entry name" value="Serpin_fam"/>
</dbReference>
<dbReference type="InterPro" id="IPR042178">
    <property type="entry name" value="Serpin_sf_1"/>
</dbReference>
<dbReference type="Gene3D" id="3.30.497.10">
    <property type="entry name" value="Antithrombin, subunit I, domain 2"/>
    <property type="match status" value="1"/>
</dbReference>
<feature type="region of interest" description="Disordered" evidence="1">
    <location>
        <begin position="217"/>
        <end position="237"/>
    </location>
</feature>
<keyword evidence="2" id="KW-0732">Signal</keyword>
<evidence type="ECO:0000256" key="1">
    <source>
        <dbReference type="SAM" id="MobiDB-lite"/>
    </source>
</evidence>
<dbReference type="PANTHER" id="PTHR11461:SF211">
    <property type="entry name" value="GH10112P-RELATED"/>
    <property type="match status" value="1"/>
</dbReference>
<keyword evidence="5" id="KW-1185">Reference proteome</keyword>
<dbReference type="PANTHER" id="PTHR11461">
    <property type="entry name" value="SERINE PROTEASE INHIBITOR, SERPIN"/>
    <property type="match status" value="1"/>
</dbReference>
<sequence length="237" mass="24482">MRSRTVTRTLQLGLVAVLVATCATAAGPAVAAPQGFVTAGVARAAAAPGAPVPAVVDGLTAFGHRMAGRDDASGTNWVMSPLSVAYLFAMARAGAGGDTAAQIDRLFGFPAAGTPEAFNALDRQLARPGGPLRAANALWAQPGLPIGEPFLRTLAAQYGTGVRTVDFGSPGATDAIDAWVRAQTNGRIRKLFDRLSPDTRAVLANAIYFKGSGARRFGAPSRTPRSPWRTAAPCGRR</sequence>
<evidence type="ECO:0000256" key="2">
    <source>
        <dbReference type="SAM" id="SignalP"/>
    </source>
</evidence>
<name>A0A6V8KV91_9ACTN</name>
<dbReference type="Pfam" id="PF00079">
    <property type="entry name" value="Serpin"/>
    <property type="match status" value="1"/>
</dbReference>
<evidence type="ECO:0000259" key="3">
    <source>
        <dbReference type="Pfam" id="PF00079"/>
    </source>
</evidence>
<feature type="domain" description="Serpin" evidence="3">
    <location>
        <begin position="71"/>
        <end position="218"/>
    </location>
</feature>
<dbReference type="InterPro" id="IPR023796">
    <property type="entry name" value="Serpin_dom"/>
</dbReference>
<gene>
    <name evidence="4" type="ORF">Phou_086750</name>
</gene>
<feature type="chain" id="PRO_5028916030" description="Serpin domain-containing protein" evidence="2">
    <location>
        <begin position="32"/>
        <end position="237"/>
    </location>
</feature>
<dbReference type="Proteomes" id="UP000482800">
    <property type="component" value="Unassembled WGS sequence"/>
</dbReference>
<reference evidence="4 5" key="2">
    <citation type="submission" date="2020-03" db="EMBL/GenBank/DDBJ databases">
        <authorList>
            <person name="Ichikawa N."/>
            <person name="Kimura A."/>
            <person name="Kitahashi Y."/>
            <person name="Uohara A."/>
        </authorList>
    </citation>
    <scope>NUCLEOTIDE SEQUENCE [LARGE SCALE GENOMIC DNA]</scope>
    <source>
        <strain evidence="4 5">NBRC 108639</strain>
    </source>
</reference>
<dbReference type="EMBL" id="BLPF01000003">
    <property type="protein sequence ID" value="GFJ84495.1"/>
    <property type="molecule type" value="Genomic_DNA"/>
</dbReference>
<dbReference type="GO" id="GO:0004867">
    <property type="term" value="F:serine-type endopeptidase inhibitor activity"/>
    <property type="evidence" value="ECO:0007669"/>
    <property type="project" value="InterPro"/>
</dbReference>
<proteinExistence type="predicted"/>
<protein>
    <recommendedName>
        <fullName evidence="3">Serpin domain-containing protein</fullName>
    </recommendedName>
</protein>